<evidence type="ECO:0000313" key="13">
    <source>
        <dbReference type="EMBL" id="SVA23244.1"/>
    </source>
</evidence>
<keyword evidence="8" id="KW-0238">DNA-binding</keyword>
<gene>
    <name evidence="13" type="ORF">METZ01_LOCUS76098</name>
</gene>
<reference evidence="13" key="1">
    <citation type="submission" date="2018-05" db="EMBL/GenBank/DDBJ databases">
        <authorList>
            <person name="Lanie J.A."/>
            <person name="Ng W.-L."/>
            <person name="Kazmierczak K.M."/>
            <person name="Andrzejewski T.M."/>
            <person name="Davidsen T.M."/>
            <person name="Wayne K.J."/>
            <person name="Tettelin H."/>
            <person name="Glass J.I."/>
            <person name="Rusch D."/>
            <person name="Podicherti R."/>
            <person name="Tsui H.-C.T."/>
            <person name="Winkler M.E."/>
        </authorList>
    </citation>
    <scope>NUCLEOTIDE SEQUENCE</scope>
</reference>
<evidence type="ECO:0000256" key="1">
    <source>
        <dbReference type="ARBA" id="ARBA00008428"/>
    </source>
</evidence>
<feature type="non-terminal residue" evidence="13">
    <location>
        <position position="1"/>
    </location>
</feature>
<name>A0A381U5C3_9ZZZZ</name>
<evidence type="ECO:0000256" key="10">
    <source>
        <dbReference type="ARBA" id="ARBA00044969"/>
    </source>
</evidence>
<dbReference type="SMART" id="SM00382">
    <property type="entry name" value="AAA"/>
    <property type="match status" value="1"/>
</dbReference>
<comment type="similarity">
    <text evidence="1">Belongs to the helicase family. DnaB subfamily.</text>
</comment>
<evidence type="ECO:0000256" key="8">
    <source>
        <dbReference type="ARBA" id="ARBA00023125"/>
    </source>
</evidence>
<comment type="catalytic activity">
    <reaction evidence="11">
        <text>ATP + H2O = ADP + phosphate + H(+)</text>
        <dbReference type="Rhea" id="RHEA:13065"/>
        <dbReference type="ChEBI" id="CHEBI:15377"/>
        <dbReference type="ChEBI" id="CHEBI:15378"/>
        <dbReference type="ChEBI" id="CHEBI:30616"/>
        <dbReference type="ChEBI" id="CHEBI:43474"/>
        <dbReference type="ChEBI" id="CHEBI:456216"/>
        <dbReference type="EC" id="5.6.2.3"/>
    </reaction>
</comment>
<dbReference type="AlphaFoldDB" id="A0A381U5C3"/>
<evidence type="ECO:0000259" key="12">
    <source>
        <dbReference type="PROSITE" id="PS51199"/>
    </source>
</evidence>
<organism evidence="13">
    <name type="scientific">marine metagenome</name>
    <dbReference type="NCBI Taxonomy" id="408172"/>
    <lineage>
        <taxon>unclassified sequences</taxon>
        <taxon>metagenomes</taxon>
        <taxon>ecological metagenomes</taxon>
    </lineage>
</organism>
<dbReference type="GO" id="GO:0005829">
    <property type="term" value="C:cytosol"/>
    <property type="evidence" value="ECO:0007669"/>
    <property type="project" value="TreeGrafter"/>
</dbReference>
<dbReference type="GO" id="GO:0006269">
    <property type="term" value="P:DNA replication, synthesis of primer"/>
    <property type="evidence" value="ECO:0007669"/>
    <property type="project" value="UniProtKB-KW"/>
</dbReference>
<dbReference type="InterPro" id="IPR003593">
    <property type="entry name" value="AAA+_ATPase"/>
</dbReference>
<dbReference type="Pfam" id="PF00772">
    <property type="entry name" value="DnaB"/>
    <property type="match status" value="1"/>
</dbReference>
<keyword evidence="4" id="KW-0547">Nucleotide-binding</keyword>
<keyword evidence="7" id="KW-0067">ATP-binding</keyword>
<dbReference type="SUPFAM" id="SSF52540">
    <property type="entry name" value="P-loop containing nucleoside triphosphate hydrolases"/>
    <property type="match status" value="1"/>
</dbReference>
<feature type="domain" description="SF4 helicase" evidence="12">
    <location>
        <begin position="177"/>
        <end position="453"/>
    </location>
</feature>
<dbReference type="Gene3D" id="3.40.50.300">
    <property type="entry name" value="P-loop containing nucleotide triphosphate hydrolases"/>
    <property type="match status" value="1"/>
</dbReference>
<keyword evidence="3" id="KW-0235">DNA replication</keyword>
<dbReference type="SUPFAM" id="SSF48024">
    <property type="entry name" value="N-terminal domain of DnaB helicase"/>
    <property type="match status" value="1"/>
</dbReference>
<dbReference type="NCBIfam" id="TIGR00665">
    <property type="entry name" value="DnaB"/>
    <property type="match status" value="1"/>
</dbReference>
<evidence type="ECO:0000256" key="2">
    <source>
        <dbReference type="ARBA" id="ARBA00022515"/>
    </source>
</evidence>
<evidence type="ECO:0000256" key="9">
    <source>
        <dbReference type="ARBA" id="ARBA00023235"/>
    </source>
</evidence>
<evidence type="ECO:0000256" key="6">
    <source>
        <dbReference type="ARBA" id="ARBA00022806"/>
    </source>
</evidence>
<sequence>VYQERLQPHDIEAEEAVIGSLLIDPDALLKALPILKPEDFYRERNSFCYQACLRLFQRDEAINQVTVTHDLNLQERLDIIGGAAYLSHLVSSVPTSLHIEHYARIVSRTATMRRLISAASQISVLGYDGTADEDGTLSHAEDLLFKVRSSQSSREFVSIREVLDQFLEDRSSLTEPSDAASTQIMSGFDQLDDLLGGLQPSDLLILAARPSVGKSTLAVNMAINAAKQGNAVGIFSLEMSREQLGMRVLAGESGVDSHRLRRHLYSESEEQKIIDSVGGLSELNIFIDDTPLQGIMEMRSKARRLYMERNIDLLVVDYLQLIASENSRNVNRVQEISAISRALKGMARDLNIPVIAVSQLSRAVEMRPSHRPQLSDLRESGSIEQDADIVMFIYREDLYTTEAEWYQRFPDGRPYPRNIAELIIAKHRHGPIGDLKLLFRSQLLRFDPAPVDVEYAGST</sequence>
<keyword evidence="9" id="KW-0413">Isomerase</keyword>
<accession>A0A381U5C3</accession>
<dbReference type="GO" id="GO:0005524">
    <property type="term" value="F:ATP binding"/>
    <property type="evidence" value="ECO:0007669"/>
    <property type="project" value="UniProtKB-KW"/>
</dbReference>
<dbReference type="InterPro" id="IPR036185">
    <property type="entry name" value="DNA_heli_DnaB-like_N_sf"/>
</dbReference>
<dbReference type="InterPro" id="IPR007693">
    <property type="entry name" value="DNA_helicase_DnaB-like_N"/>
</dbReference>
<dbReference type="FunFam" id="1.10.860.10:FF:000001">
    <property type="entry name" value="Replicative DNA helicase"/>
    <property type="match status" value="1"/>
</dbReference>
<evidence type="ECO:0000256" key="3">
    <source>
        <dbReference type="ARBA" id="ARBA00022705"/>
    </source>
</evidence>
<dbReference type="PANTHER" id="PTHR30153:SF2">
    <property type="entry name" value="REPLICATIVE DNA HELICASE"/>
    <property type="match status" value="1"/>
</dbReference>
<dbReference type="InterPro" id="IPR007692">
    <property type="entry name" value="DNA_helicase_DnaB"/>
</dbReference>
<dbReference type="InterPro" id="IPR007694">
    <property type="entry name" value="DNA_helicase_DnaB-like_C"/>
</dbReference>
<evidence type="ECO:0000256" key="11">
    <source>
        <dbReference type="ARBA" id="ARBA00048954"/>
    </source>
</evidence>
<dbReference type="Gene3D" id="1.10.860.10">
    <property type="entry name" value="DNAb Helicase, Chain A"/>
    <property type="match status" value="1"/>
</dbReference>
<keyword evidence="6" id="KW-0347">Helicase</keyword>
<dbReference type="Pfam" id="PF03796">
    <property type="entry name" value="DnaB_C"/>
    <property type="match status" value="1"/>
</dbReference>
<keyword evidence="5" id="KW-0378">Hydrolase</keyword>
<evidence type="ECO:0000256" key="5">
    <source>
        <dbReference type="ARBA" id="ARBA00022801"/>
    </source>
</evidence>
<dbReference type="InterPro" id="IPR027417">
    <property type="entry name" value="P-loop_NTPase"/>
</dbReference>
<evidence type="ECO:0000256" key="4">
    <source>
        <dbReference type="ARBA" id="ARBA00022741"/>
    </source>
</evidence>
<dbReference type="PANTHER" id="PTHR30153">
    <property type="entry name" value="REPLICATIVE DNA HELICASE DNAB"/>
    <property type="match status" value="1"/>
</dbReference>
<dbReference type="GO" id="GO:1990077">
    <property type="term" value="C:primosome complex"/>
    <property type="evidence" value="ECO:0007669"/>
    <property type="project" value="UniProtKB-KW"/>
</dbReference>
<evidence type="ECO:0000256" key="7">
    <source>
        <dbReference type="ARBA" id="ARBA00022840"/>
    </source>
</evidence>
<protein>
    <recommendedName>
        <fullName evidence="10">DNA 5'-3' helicase</fullName>
        <ecNumber evidence="10">5.6.2.3</ecNumber>
    </recommendedName>
</protein>
<dbReference type="InterPro" id="IPR016136">
    <property type="entry name" value="DNA_helicase_N/primase_C"/>
</dbReference>
<dbReference type="PROSITE" id="PS51199">
    <property type="entry name" value="SF4_HELICASE"/>
    <property type="match status" value="1"/>
</dbReference>
<dbReference type="GO" id="GO:0003677">
    <property type="term" value="F:DNA binding"/>
    <property type="evidence" value="ECO:0007669"/>
    <property type="project" value="UniProtKB-KW"/>
</dbReference>
<keyword evidence="2" id="KW-0639">Primosome</keyword>
<proteinExistence type="inferred from homology"/>
<dbReference type="GO" id="GO:0016787">
    <property type="term" value="F:hydrolase activity"/>
    <property type="evidence" value="ECO:0007669"/>
    <property type="project" value="UniProtKB-KW"/>
</dbReference>
<dbReference type="GO" id="GO:0043139">
    <property type="term" value="F:5'-3' DNA helicase activity"/>
    <property type="evidence" value="ECO:0007669"/>
    <property type="project" value="UniProtKB-EC"/>
</dbReference>
<dbReference type="CDD" id="cd00984">
    <property type="entry name" value="DnaB_C"/>
    <property type="match status" value="1"/>
</dbReference>
<dbReference type="EC" id="5.6.2.3" evidence="10"/>
<dbReference type="EMBL" id="UINC01005738">
    <property type="protein sequence ID" value="SVA23244.1"/>
    <property type="molecule type" value="Genomic_DNA"/>
</dbReference>